<dbReference type="RefSeq" id="WP_114344590.1">
    <property type="nucleotide sequence ID" value="NZ_QFWQ01000008.1"/>
</dbReference>
<evidence type="ECO:0000256" key="4">
    <source>
        <dbReference type="ARBA" id="ARBA00022519"/>
    </source>
</evidence>
<comment type="cofactor">
    <cofactor evidence="9 10">
        <name>Mg(2+)</name>
        <dbReference type="ChEBI" id="CHEBI:18420"/>
    </cofactor>
</comment>
<dbReference type="InterPro" id="IPR006240">
    <property type="entry name" value="CysQ"/>
</dbReference>
<dbReference type="GO" id="GO:0005886">
    <property type="term" value="C:plasma membrane"/>
    <property type="evidence" value="ECO:0007669"/>
    <property type="project" value="UniProtKB-SubCell"/>
</dbReference>
<evidence type="ECO:0000256" key="2">
    <source>
        <dbReference type="ARBA" id="ARBA00005289"/>
    </source>
</evidence>
<dbReference type="SUPFAM" id="SSF56655">
    <property type="entry name" value="Carbohydrate phosphatase"/>
    <property type="match status" value="1"/>
</dbReference>
<feature type="binding site" evidence="9">
    <location>
        <position position="68"/>
    </location>
    <ligand>
        <name>Mg(2+)</name>
        <dbReference type="ChEBI" id="CHEBI:18420"/>
        <label>1</label>
    </ligand>
</feature>
<evidence type="ECO:0000256" key="1">
    <source>
        <dbReference type="ARBA" id="ARBA00001625"/>
    </source>
</evidence>
<feature type="binding site" evidence="10">
    <location>
        <position position="215"/>
    </location>
    <ligand>
        <name>Mg(2+)</name>
        <dbReference type="ChEBI" id="CHEBI:18420"/>
        <label>1</label>
        <note>catalytic</note>
    </ligand>
</feature>
<evidence type="ECO:0000256" key="10">
    <source>
        <dbReference type="PIRSR" id="PIRSR600760-2"/>
    </source>
</evidence>
<dbReference type="Gene3D" id="3.40.190.80">
    <property type="match status" value="1"/>
</dbReference>
<dbReference type="GO" id="GO:0000287">
    <property type="term" value="F:magnesium ion binding"/>
    <property type="evidence" value="ECO:0007669"/>
    <property type="project" value="UniProtKB-UniRule"/>
</dbReference>
<feature type="binding site" evidence="10">
    <location>
        <position position="68"/>
    </location>
    <ligand>
        <name>Mg(2+)</name>
        <dbReference type="ChEBI" id="CHEBI:18420"/>
        <label>1</label>
        <note>catalytic</note>
    </ligand>
</feature>
<comment type="function">
    <text evidence="9">Converts adenosine-3',5'-bisphosphate (PAP) to AMP.</text>
</comment>
<dbReference type="PROSITE" id="PS00629">
    <property type="entry name" value="IMP_1"/>
    <property type="match status" value="1"/>
</dbReference>
<evidence type="ECO:0000313" key="12">
    <source>
        <dbReference type="Proteomes" id="UP000252387"/>
    </source>
</evidence>
<dbReference type="InterPro" id="IPR020550">
    <property type="entry name" value="Inositol_monophosphatase_CS"/>
</dbReference>
<comment type="similarity">
    <text evidence="2 9">Belongs to the inositol monophosphatase superfamily. CysQ family.</text>
</comment>
<keyword evidence="5 9" id="KW-0479">Metal-binding</keyword>
<evidence type="ECO:0000256" key="6">
    <source>
        <dbReference type="ARBA" id="ARBA00022801"/>
    </source>
</evidence>
<feature type="binding site" evidence="9">
    <location>
        <position position="90"/>
    </location>
    <ligand>
        <name>Mg(2+)</name>
        <dbReference type="ChEBI" id="CHEBI:18420"/>
        <label>1</label>
    </ligand>
</feature>
<dbReference type="PRINTS" id="PR00377">
    <property type="entry name" value="IMPHPHTASES"/>
</dbReference>
<dbReference type="EC" id="3.1.3.7" evidence="9"/>
<comment type="caution">
    <text evidence="11">The sequence shown here is derived from an EMBL/GenBank/DDBJ whole genome shotgun (WGS) entry which is preliminary data.</text>
</comment>
<dbReference type="GO" id="GO:0000103">
    <property type="term" value="P:sulfate assimilation"/>
    <property type="evidence" value="ECO:0007669"/>
    <property type="project" value="TreeGrafter"/>
</dbReference>
<dbReference type="GO" id="GO:0050427">
    <property type="term" value="P:3'-phosphoadenosine 5'-phosphosulfate metabolic process"/>
    <property type="evidence" value="ECO:0007669"/>
    <property type="project" value="TreeGrafter"/>
</dbReference>
<name>A0A368KAU6_9GAMM</name>
<feature type="binding site" evidence="9">
    <location>
        <position position="215"/>
    </location>
    <ligand>
        <name>Mg(2+)</name>
        <dbReference type="ChEBI" id="CHEBI:18420"/>
        <label>2</label>
    </ligand>
</feature>
<feature type="binding site" evidence="10">
    <location>
        <position position="90"/>
    </location>
    <ligand>
        <name>Mg(2+)</name>
        <dbReference type="ChEBI" id="CHEBI:18420"/>
        <label>2</label>
    </ligand>
</feature>
<evidence type="ECO:0000313" key="11">
    <source>
        <dbReference type="EMBL" id="RCS29070.1"/>
    </source>
</evidence>
<keyword evidence="3 9" id="KW-1003">Cell membrane</keyword>
<accession>A0A368KAU6</accession>
<dbReference type="Pfam" id="PF00459">
    <property type="entry name" value="Inositol_P"/>
    <property type="match status" value="1"/>
</dbReference>
<feature type="binding site" evidence="9">
    <location>
        <position position="88"/>
    </location>
    <ligand>
        <name>Mg(2+)</name>
        <dbReference type="ChEBI" id="CHEBI:18420"/>
        <label>1</label>
    </ligand>
</feature>
<dbReference type="InterPro" id="IPR020583">
    <property type="entry name" value="Inositol_monoP_metal-BS"/>
</dbReference>
<sequence length="268" mass="28743">MSTAPAFARQVGEIARAAGDAILEVYHGDFAVQTKDDASPLTAADLAAQRVIMAGLAALDPVLPVLSEEAKALPWSERRHWSRYWLVDPLDGTREFIKRNGEFTVNIALIDDRRSALGVVLAPVTGELYVAERGQGAWLQAEAGAPWQRIHTRALAHPPLVAGSRSHGGVQGERLQSLVGSDYQLVPLGSSLKFCLIARGAADVYLRLGLTSEWDTAAAQCVLEEAGGAVLDLAGRPFRYNRGESLLNPEFVAVGDGTIDWAARLPAP</sequence>
<keyword evidence="4 9" id="KW-0997">Cell inner membrane</keyword>
<comment type="catalytic activity">
    <reaction evidence="1 9">
        <text>adenosine 3',5'-bisphosphate + H2O = AMP + phosphate</text>
        <dbReference type="Rhea" id="RHEA:10040"/>
        <dbReference type="ChEBI" id="CHEBI:15377"/>
        <dbReference type="ChEBI" id="CHEBI:43474"/>
        <dbReference type="ChEBI" id="CHEBI:58343"/>
        <dbReference type="ChEBI" id="CHEBI:456215"/>
        <dbReference type="EC" id="3.1.3.7"/>
    </reaction>
</comment>
<dbReference type="Proteomes" id="UP000252387">
    <property type="component" value="Unassembled WGS sequence"/>
</dbReference>
<feature type="binding site" evidence="10">
    <location>
        <position position="88"/>
    </location>
    <ligand>
        <name>Mg(2+)</name>
        <dbReference type="ChEBI" id="CHEBI:18420"/>
        <label>1</label>
        <note>catalytic</note>
    </ligand>
</feature>
<keyword evidence="8 9" id="KW-0472">Membrane</keyword>
<feature type="binding site" evidence="9">
    <location>
        <begin position="90"/>
        <end position="93"/>
    </location>
    <ligand>
        <name>substrate</name>
    </ligand>
</feature>
<dbReference type="InterPro" id="IPR000760">
    <property type="entry name" value="Inositol_monophosphatase-like"/>
</dbReference>
<protein>
    <recommendedName>
        <fullName evidence="9">3'(2'),5'-bisphosphate nucleotidase CysQ</fullName>
        <ecNumber evidence="9">3.1.3.7</ecNumber>
    </recommendedName>
    <alternativeName>
        <fullName evidence="9">3'(2'),5-bisphosphonucleoside 3'(2')-phosphohydrolase</fullName>
    </alternativeName>
    <alternativeName>
        <fullName evidence="9">3'-phosphoadenosine 5'-phosphate phosphatase</fullName>
        <shortName evidence="9">PAP phosphatase</shortName>
    </alternativeName>
</protein>
<evidence type="ECO:0000256" key="8">
    <source>
        <dbReference type="ARBA" id="ARBA00023136"/>
    </source>
</evidence>
<gene>
    <name evidence="9 11" type="primary">cysQ</name>
    <name evidence="11" type="ORF">DEO45_13470</name>
</gene>
<comment type="subcellular location">
    <subcellularLocation>
        <location evidence="9">Cell inner membrane</location>
        <topology evidence="9">Peripheral membrane protein</topology>
        <orientation evidence="9">Cytoplasmic side</orientation>
    </subcellularLocation>
</comment>
<dbReference type="EMBL" id="QFWQ01000008">
    <property type="protein sequence ID" value="RCS29070.1"/>
    <property type="molecule type" value="Genomic_DNA"/>
</dbReference>
<dbReference type="GO" id="GO:0046854">
    <property type="term" value="P:phosphatidylinositol phosphate biosynthetic process"/>
    <property type="evidence" value="ECO:0007669"/>
    <property type="project" value="InterPro"/>
</dbReference>
<dbReference type="NCBIfam" id="TIGR01331">
    <property type="entry name" value="bisphos_cysQ"/>
    <property type="match status" value="1"/>
</dbReference>
<dbReference type="AlphaFoldDB" id="A0A368KAU6"/>
<evidence type="ECO:0000256" key="9">
    <source>
        <dbReference type="HAMAP-Rule" id="MF_02095"/>
    </source>
</evidence>
<dbReference type="GO" id="GO:0008441">
    <property type="term" value="F:3'(2'),5'-bisphosphate nucleotidase activity"/>
    <property type="evidence" value="ECO:0007669"/>
    <property type="project" value="UniProtKB-UniRule"/>
</dbReference>
<dbReference type="HAMAP" id="MF_02095">
    <property type="entry name" value="CysQ"/>
    <property type="match status" value="1"/>
</dbReference>
<feature type="binding site" evidence="10">
    <location>
        <position position="91"/>
    </location>
    <ligand>
        <name>Mg(2+)</name>
        <dbReference type="ChEBI" id="CHEBI:18420"/>
        <label>1</label>
        <note>catalytic</note>
    </ligand>
</feature>
<evidence type="ECO:0000256" key="3">
    <source>
        <dbReference type="ARBA" id="ARBA00022475"/>
    </source>
</evidence>
<keyword evidence="7 9" id="KW-0460">Magnesium</keyword>
<dbReference type="Gene3D" id="3.30.540.10">
    <property type="entry name" value="Fructose-1,6-Bisphosphatase, subunit A, domain 1"/>
    <property type="match status" value="1"/>
</dbReference>
<feature type="binding site" evidence="9">
    <location>
        <position position="91"/>
    </location>
    <ligand>
        <name>Mg(2+)</name>
        <dbReference type="ChEBI" id="CHEBI:18420"/>
        <label>2</label>
    </ligand>
</feature>
<feature type="binding site" evidence="9">
    <location>
        <position position="215"/>
    </location>
    <ligand>
        <name>substrate</name>
    </ligand>
</feature>
<dbReference type="OrthoDB" id="9785695at2"/>
<keyword evidence="12" id="KW-1185">Reference proteome</keyword>
<reference evidence="11 12" key="1">
    <citation type="submission" date="2018-05" db="EMBL/GenBank/DDBJ databases">
        <title>Draft genome sequence of Rhodanobacter denitrificans Yn1 isolated from gold copper mine.</title>
        <authorList>
            <person name="Yang N."/>
            <person name="Mazhar H.S."/>
            <person name="Rensing C."/>
        </authorList>
    </citation>
    <scope>NUCLEOTIDE SEQUENCE [LARGE SCALE GENOMIC DNA]</scope>
    <source>
        <strain evidence="11 12">Yn1</strain>
    </source>
</reference>
<dbReference type="FunFam" id="3.30.540.10:FF:000007">
    <property type="entry name" value="3'(2'),5'-bisphosphate nucleotidase CysQ"/>
    <property type="match status" value="1"/>
</dbReference>
<feature type="binding site" evidence="9">
    <location>
        <position position="68"/>
    </location>
    <ligand>
        <name>substrate</name>
    </ligand>
</feature>
<dbReference type="CDD" id="cd01638">
    <property type="entry name" value="CysQ"/>
    <property type="match status" value="1"/>
</dbReference>
<feature type="binding site" evidence="9">
    <location>
        <position position="88"/>
    </location>
    <ligand>
        <name>Mg(2+)</name>
        <dbReference type="ChEBI" id="CHEBI:18420"/>
        <label>2</label>
    </ligand>
</feature>
<dbReference type="InterPro" id="IPR050725">
    <property type="entry name" value="CysQ/Inositol_MonoPase"/>
</dbReference>
<dbReference type="PANTHER" id="PTHR43028">
    <property type="entry name" value="3'(2'),5'-BISPHOSPHATE NUCLEOTIDASE 1"/>
    <property type="match status" value="1"/>
</dbReference>
<evidence type="ECO:0000256" key="5">
    <source>
        <dbReference type="ARBA" id="ARBA00022723"/>
    </source>
</evidence>
<proteinExistence type="inferred from homology"/>
<dbReference type="PROSITE" id="PS00630">
    <property type="entry name" value="IMP_2"/>
    <property type="match status" value="1"/>
</dbReference>
<dbReference type="PANTHER" id="PTHR43028:SF5">
    <property type="entry name" value="3'(2'),5'-BISPHOSPHATE NUCLEOTIDASE 1"/>
    <property type="match status" value="1"/>
</dbReference>
<keyword evidence="6 9" id="KW-0378">Hydrolase</keyword>
<organism evidence="11 12">
    <name type="scientific">Rhodanobacter denitrificans</name>
    <dbReference type="NCBI Taxonomy" id="666685"/>
    <lineage>
        <taxon>Bacteria</taxon>
        <taxon>Pseudomonadati</taxon>
        <taxon>Pseudomonadota</taxon>
        <taxon>Gammaproteobacteria</taxon>
        <taxon>Lysobacterales</taxon>
        <taxon>Rhodanobacteraceae</taxon>
        <taxon>Rhodanobacter</taxon>
    </lineage>
</organism>
<evidence type="ECO:0000256" key="7">
    <source>
        <dbReference type="ARBA" id="ARBA00022842"/>
    </source>
</evidence>